<reference evidence="3 4" key="1">
    <citation type="journal article" date="2013" name="Nature">
        <title>Insights into bilaterian evolution from three spiralian genomes.</title>
        <authorList>
            <person name="Simakov O."/>
            <person name="Marletaz F."/>
            <person name="Cho S.J."/>
            <person name="Edsinger-Gonzales E."/>
            <person name="Havlak P."/>
            <person name="Hellsten U."/>
            <person name="Kuo D.H."/>
            <person name="Larsson T."/>
            <person name="Lv J."/>
            <person name="Arendt D."/>
            <person name="Savage R."/>
            <person name="Osoegawa K."/>
            <person name="de Jong P."/>
            <person name="Grimwood J."/>
            <person name="Chapman J.A."/>
            <person name="Shapiro H."/>
            <person name="Aerts A."/>
            <person name="Otillar R.P."/>
            <person name="Terry A.Y."/>
            <person name="Boore J.L."/>
            <person name="Grigoriev I.V."/>
            <person name="Lindberg D.R."/>
            <person name="Seaver E.C."/>
            <person name="Weisblat D.A."/>
            <person name="Putnam N.H."/>
            <person name="Rokhsar D.S."/>
        </authorList>
    </citation>
    <scope>NUCLEOTIDE SEQUENCE [LARGE SCALE GENOMIC DNA]</scope>
</reference>
<feature type="region of interest" description="Disordered" evidence="1">
    <location>
        <begin position="135"/>
        <end position="162"/>
    </location>
</feature>
<protein>
    <recommendedName>
        <fullName evidence="5">Protein DD3-3</fullName>
    </recommendedName>
</protein>
<feature type="compositionally biased region" description="Gly residues" evidence="1">
    <location>
        <begin position="511"/>
        <end position="521"/>
    </location>
</feature>
<feature type="compositionally biased region" description="Low complexity" evidence="1">
    <location>
        <begin position="147"/>
        <end position="160"/>
    </location>
</feature>
<accession>V4AFK7</accession>
<feature type="compositionally biased region" description="Polar residues" evidence="1">
    <location>
        <begin position="135"/>
        <end position="146"/>
    </location>
</feature>
<proteinExistence type="predicted"/>
<dbReference type="OMA" id="PYWHPTD"/>
<dbReference type="Proteomes" id="UP000030746">
    <property type="component" value="Unassembled WGS sequence"/>
</dbReference>
<organism evidence="3 4">
    <name type="scientific">Lottia gigantea</name>
    <name type="common">Giant owl limpet</name>
    <dbReference type="NCBI Taxonomy" id="225164"/>
    <lineage>
        <taxon>Eukaryota</taxon>
        <taxon>Metazoa</taxon>
        <taxon>Spiralia</taxon>
        <taxon>Lophotrochozoa</taxon>
        <taxon>Mollusca</taxon>
        <taxon>Gastropoda</taxon>
        <taxon>Patellogastropoda</taxon>
        <taxon>Lottioidea</taxon>
        <taxon>Lottiidae</taxon>
        <taxon>Lottia</taxon>
    </lineage>
</organism>
<dbReference type="AlphaFoldDB" id="V4AFK7"/>
<dbReference type="HOGENOM" id="CLU_020767_1_0_1"/>
<evidence type="ECO:0000256" key="1">
    <source>
        <dbReference type="SAM" id="MobiDB-lite"/>
    </source>
</evidence>
<dbReference type="EMBL" id="KB201611">
    <property type="protein sequence ID" value="ESO95667.1"/>
    <property type="molecule type" value="Genomic_DNA"/>
</dbReference>
<dbReference type="CTD" id="20245645"/>
<name>V4AFK7_LOTGI</name>
<dbReference type="STRING" id="225164.V4AFK7"/>
<keyword evidence="2" id="KW-0732">Signal</keyword>
<gene>
    <name evidence="3" type="ORF">LOTGIDRAFT_203811</name>
</gene>
<evidence type="ECO:0000313" key="3">
    <source>
        <dbReference type="EMBL" id="ESO95667.1"/>
    </source>
</evidence>
<feature type="chain" id="PRO_5004716016" description="Protein DD3-3" evidence="2">
    <location>
        <begin position="18"/>
        <end position="653"/>
    </location>
</feature>
<sequence>MMKLFVILALLAGQSLADIYLHNPRGSNDRLNEKSAQRANANRLFDSQNNNRGGYNVGDVTSAPHGKDASKQYKMAYFQSEADAETILTVEWYNQHGCGGNEDDNPQKQNCRLVLQYMCQPEGTTEDVLRNGVVTNTQDYNRPPNSNYNLANRNSRKNNNVKADRGLQESWDWYEECFVRERNKGLFTADQNLRGNNGLGYSSAIYTRQNPNGNRRGYECPEERDYFPYWHPTQWKDIAILAENETLCNPLIAESFNNKPYGACLQKFPNSQVRKPSRYNNKEECEENGLDWVAFHNYLEKDKTASTQAACQAKSTNNIEYTWAIPYDSTTFTAECLVKVPSPQCQEAPWSRSNHLGNGIGGEMNTVQWTLPHFPSGQVQNCVMRMRYNISTDDYDPFNTDSEFNGADNSPVTNNPYVDIGVGRGPLRLAINTAQFGRVFQDRTHIFQLKPRPDDIKDFRIFNVNVRGKRGNIVQVYPAVEYDFTPTDLEVTENDLVHFQWTGSNTHNNGRPGGDGQTGDAGEGKSGSDRHNILQMADRNENFPLPFEKTNMWDNAEIKWIYHGKNDVSARDLALNMASSGYYKCVSATDCPAESFKDFLVDTKDKMQVTLDNTPASYPGVVLKFKQGKYHYMCTRNNNFTNRSQKATITVAA</sequence>
<evidence type="ECO:0008006" key="5">
    <source>
        <dbReference type="Google" id="ProtNLM"/>
    </source>
</evidence>
<dbReference type="PANTHER" id="PTHR35170:SF2">
    <property type="entry name" value="PROTEIN DD3-3"/>
    <property type="match status" value="1"/>
</dbReference>
<keyword evidence="4" id="KW-1185">Reference proteome</keyword>
<dbReference type="PANTHER" id="PTHR35170">
    <property type="entry name" value="PROTEIN DD3-3"/>
    <property type="match status" value="1"/>
</dbReference>
<evidence type="ECO:0000313" key="4">
    <source>
        <dbReference type="Proteomes" id="UP000030746"/>
    </source>
</evidence>
<feature type="signal peptide" evidence="2">
    <location>
        <begin position="1"/>
        <end position="17"/>
    </location>
</feature>
<evidence type="ECO:0000256" key="2">
    <source>
        <dbReference type="SAM" id="SignalP"/>
    </source>
</evidence>
<dbReference type="OrthoDB" id="167398at2759"/>
<feature type="region of interest" description="Disordered" evidence="1">
    <location>
        <begin position="45"/>
        <end position="66"/>
    </location>
</feature>
<feature type="region of interest" description="Disordered" evidence="1">
    <location>
        <begin position="502"/>
        <end position="530"/>
    </location>
</feature>
<dbReference type="RefSeq" id="XP_009053520.1">
    <property type="nucleotide sequence ID" value="XM_009055272.1"/>
</dbReference>
<dbReference type="KEGG" id="lgi:LOTGIDRAFT_203811"/>
<dbReference type="InterPro" id="IPR053320">
    <property type="entry name" value="Protein_DD3-3_O-glyco"/>
</dbReference>
<dbReference type="GeneID" id="20245645"/>